<dbReference type="PRINTS" id="PR00834">
    <property type="entry name" value="PROTEASES2C"/>
</dbReference>
<keyword evidence="1" id="KW-0645">Protease</keyword>
<dbReference type="Proteomes" id="UP000023430">
    <property type="component" value="Unassembled WGS sequence"/>
</dbReference>
<keyword evidence="3" id="KW-0732">Signal</keyword>
<dbReference type="Pfam" id="PF13365">
    <property type="entry name" value="Trypsin_2"/>
    <property type="match status" value="1"/>
</dbReference>
<organism evidence="5 6">
    <name type="scientific">Roseivivax isoporae LMG 25204</name>
    <dbReference type="NCBI Taxonomy" id="1449351"/>
    <lineage>
        <taxon>Bacteria</taxon>
        <taxon>Pseudomonadati</taxon>
        <taxon>Pseudomonadota</taxon>
        <taxon>Alphaproteobacteria</taxon>
        <taxon>Rhodobacterales</taxon>
        <taxon>Roseobacteraceae</taxon>
        <taxon>Roseivivax</taxon>
    </lineage>
</organism>
<dbReference type="InterPro" id="IPR009003">
    <property type="entry name" value="Peptidase_S1_PA"/>
</dbReference>
<dbReference type="STRING" id="1449351.RISW2_07020"/>
<feature type="domain" description="PDZ" evidence="4">
    <location>
        <begin position="285"/>
        <end position="381"/>
    </location>
</feature>
<dbReference type="SUPFAM" id="SSF50156">
    <property type="entry name" value="PDZ domain-like"/>
    <property type="match status" value="1"/>
</dbReference>
<dbReference type="Gene3D" id="2.30.42.10">
    <property type="match status" value="1"/>
</dbReference>
<proteinExistence type="predicted"/>
<feature type="chain" id="PRO_5004977543" evidence="3">
    <location>
        <begin position="35"/>
        <end position="398"/>
    </location>
</feature>
<feature type="signal peptide" evidence="3">
    <location>
        <begin position="1"/>
        <end position="34"/>
    </location>
</feature>
<reference evidence="5 6" key="1">
    <citation type="submission" date="2014-01" db="EMBL/GenBank/DDBJ databases">
        <title>Roseivivax isoporae LMG 25204 Genome Sequencing.</title>
        <authorList>
            <person name="Lai Q."/>
            <person name="Li G."/>
            <person name="Shao Z."/>
        </authorList>
    </citation>
    <scope>NUCLEOTIDE SEQUENCE [LARGE SCALE GENOMIC DNA]</scope>
    <source>
        <strain evidence="5 6">LMG 25204</strain>
    </source>
</reference>
<dbReference type="eggNOG" id="COG0265">
    <property type="taxonomic scope" value="Bacteria"/>
</dbReference>
<comment type="caution">
    <text evidence="5">The sequence shown here is derived from an EMBL/GenBank/DDBJ whole genome shotgun (WGS) entry which is preliminary data.</text>
</comment>
<evidence type="ECO:0000256" key="1">
    <source>
        <dbReference type="ARBA" id="ARBA00022670"/>
    </source>
</evidence>
<dbReference type="Gene3D" id="2.40.10.120">
    <property type="match status" value="1"/>
</dbReference>
<keyword evidence="6" id="KW-1185">Reference proteome</keyword>
<evidence type="ECO:0000256" key="3">
    <source>
        <dbReference type="SAM" id="SignalP"/>
    </source>
</evidence>
<keyword evidence="2" id="KW-0378">Hydrolase</keyword>
<dbReference type="InterPro" id="IPR036034">
    <property type="entry name" value="PDZ_sf"/>
</dbReference>
<dbReference type="EMBL" id="JAME01000019">
    <property type="protein sequence ID" value="ETX28438.1"/>
    <property type="molecule type" value="Genomic_DNA"/>
</dbReference>
<dbReference type="InterPro" id="IPR001940">
    <property type="entry name" value="Peptidase_S1C"/>
</dbReference>
<evidence type="ECO:0000259" key="4">
    <source>
        <dbReference type="PROSITE" id="PS50106"/>
    </source>
</evidence>
<dbReference type="PROSITE" id="PS50106">
    <property type="entry name" value="PDZ"/>
    <property type="match status" value="1"/>
</dbReference>
<dbReference type="PANTHER" id="PTHR43343:SF3">
    <property type="entry name" value="PROTEASE DO-LIKE 8, CHLOROPLASTIC"/>
    <property type="match status" value="1"/>
</dbReference>
<dbReference type="InterPro" id="IPR001478">
    <property type="entry name" value="PDZ"/>
</dbReference>
<name>X7F6T9_9RHOB</name>
<gene>
    <name evidence="5" type="ORF">RISW2_07020</name>
</gene>
<dbReference type="PATRIC" id="fig|1449351.3.peg.2690"/>
<dbReference type="GO" id="GO:0006508">
    <property type="term" value="P:proteolysis"/>
    <property type="evidence" value="ECO:0007669"/>
    <property type="project" value="UniProtKB-KW"/>
</dbReference>
<sequence length="398" mass="40682">MESSGMKMQAKTARRTAAGVAMMAALATGGMVVAQDDDAAATARDTTVPAAAATRSGGDYVDLVAQLSPAVVTIEVTKSQPVSAEGGPQGAFPWEEFMERFGMPMPHGQMPGPGGPGGPRGPMQGAGTGFVISADGQIVTNAHVVSGADTVTVKLEDGRSFDGEVKGIDEATDLAVVEVDAEDLPHVTFGDSTELRVGQNVIAIGNPFGLGNTVTTGIVSALGRDINAGPFDDFIQTDAAINRGNSGGPLFNEAGEVVGINTAIISPTGGSVGIGFSVPSEIASDIVADLADDGEVTRGWLGVQIKPVSDEVAQALGFETPRGVMIERVTRDTPARAAGLEPGDIVTSVNGQEMEGPRDLTRAIAIERPGAEVDITFLRGGKEQSVTVTLGDRADMPA</sequence>
<dbReference type="AlphaFoldDB" id="X7F6T9"/>
<dbReference type="InterPro" id="IPR051201">
    <property type="entry name" value="Chloro_Bact_Ser_Proteases"/>
</dbReference>
<accession>X7F6T9</accession>
<dbReference type="Pfam" id="PF13180">
    <property type="entry name" value="PDZ_2"/>
    <property type="match status" value="1"/>
</dbReference>
<dbReference type="PANTHER" id="PTHR43343">
    <property type="entry name" value="PEPTIDASE S12"/>
    <property type="match status" value="1"/>
</dbReference>
<evidence type="ECO:0000256" key="2">
    <source>
        <dbReference type="ARBA" id="ARBA00022801"/>
    </source>
</evidence>
<evidence type="ECO:0000313" key="5">
    <source>
        <dbReference type="EMBL" id="ETX28438.1"/>
    </source>
</evidence>
<dbReference type="SUPFAM" id="SSF50494">
    <property type="entry name" value="Trypsin-like serine proteases"/>
    <property type="match status" value="1"/>
</dbReference>
<protein>
    <submittedName>
        <fullName evidence="5">Trypsin</fullName>
    </submittedName>
</protein>
<dbReference type="GO" id="GO:0004252">
    <property type="term" value="F:serine-type endopeptidase activity"/>
    <property type="evidence" value="ECO:0007669"/>
    <property type="project" value="InterPro"/>
</dbReference>
<evidence type="ECO:0000313" key="6">
    <source>
        <dbReference type="Proteomes" id="UP000023430"/>
    </source>
</evidence>
<dbReference type="SMART" id="SM00228">
    <property type="entry name" value="PDZ"/>
    <property type="match status" value="1"/>
</dbReference>